<reference evidence="1" key="1">
    <citation type="journal article" date="2015" name="Nature">
        <title>Complex archaea that bridge the gap between prokaryotes and eukaryotes.</title>
        <authorList>
            <person name="Spang A."/>
            <person name="Saw J.H."/>
            <person name="Jorgensen S.L."/>
            <person name="Zaremba-Niedzwiedzka K."/>
            <person name="Martijn J."/>
            <person name="Lind A.E."/>
            <person name="van Eijk R."/>
            <person name="Schleper C."/>
            <person name="Guy L."/>
            <person name="Ettema T.J."/>
        </authorList>
    </citation>
    <scope>NUCLEOTIDE SEQUENCE</scope>
</reference>
<comment type="caution">
    <text evidence="1">The sequence shown here is derived from an EMBL/GenBank/DDBJ whole genome shotgun (WGS) entry which is preliminary data.</text>
</comment>
<protein>
    <submittedName>
        <fullName evidence="1">Uncharacterized protein</fullName>
    </submittedName>
</protein>
<dbReference type="AlphaFoldDB" id="A0A0F9GWT2"/>
<sequence>MKKLKLIILGIVGLCVLLFAVILIIPTAEPSNAPAVAVEISATIAPRDKLQAAFEILGFTFSPSDPINELPTIKGVSPDGFAQLYLVGDSSATYIIDLLNLSDEEIELRNLDVGILFLTIDSTTWEIALDWFVLQTQTAGNSTSDFYNNAIVMNGIKYQFLYDLSLSVLFLTVSPPSE</sequence>
<proteinExistence type="predicted"/>
<name>A0A0F9GWT2_9ZZZZ</name>
<dbReference type="EMBL" id="LAZR01024849">
    <property type="protein sequence ID" value="KKL73805.1"/>
    <property type="molecule type" value="Genomic_DNA"/>
</dbReference>
<accession>A0A0F9GWT2</accession>
<organism evidence="1">
    <name type="scientific">marine sediment metagenome</name>
    <dbReference type="NCBI Taxonomy" id="412755"/>
    <lineage>
        <taxon>unclassified sequences</taxon>
        <taxon>metagenomes</taxon>
        <taxon>ecological metagenomes</taxon>
    </lineage>
</organism>
<evidence type="ECO:0000313" key="1">
    <source>
        <dbReference type="EMBL" id="KKL73805.1"/>
    </source>
</evidence>
<gene>
    <name evidence="1" type="ORF">LCGC14_2071190</name>
</gene>